<keyword evidence="2" id="KW-0378">Hydrolase</keyword>
<protein>
    <recommendedName>
        <fullName evidence="5">Epoxide hydrolase</fullName>
    </recommendedName>
</protein>
<reference evidence="3 4" key="1">
    <citation type="journal article" date="2012" name="Science">
        <title>The Paleozoic origin of enzymatic lignin decomposition reconstructed from 31 fungal genomes.</title>
        <authorList>
            <person name="Floudas D."/>
            <person name="Binder M."/>
            <person name="Riley R."/>
            <person name="Barry K."/>
            <person name="Blanchette R.A."/>
            <person name="Henrissat B."/>
            <person name="Martinez A.T."/>
            <person name="Otillar R."/>
            <person name="Spatafora J.W."/>
            <person name="Yadav J.S."/>
            <person name="Aerts A."/>
            <person name="Benoit I."/>
            <person name="Boyd A."/>
            <person name="Carlson A."/>
            <person name="Copeland A."/>
            <person name="Coutinho P.M."/>
            <person name="de Vries R.P."/>
            <person name="Ferreira P."/>
            <person name="Findley K."/>
            <person name="Foster B."/>
            <person name="Gaskell J."/>
            <person name="Glotzer D."/>
            <person name="Gorecki P."/>
            <person name="Heitman J."/>
            <person name="Hesse C."/>
            <person name="Hori C."/>
            <person name="Igarashi K."/>
            <person name="Jurgens J.A."/>
            <person name="Kallen N."/>
            <person name="Kersten P."/>
            <person name="Kohler A."/>
            <person name="Kuees U."/>
            <person name="Kumar T.K.A."/>
            <person name="Kuo A."/>
            <person name="LaButti K."/>
            <person name="Larrondo L.F."/>
            <person name="Lindquist E."/>
            <person name="Ling A."/>
            <person name="Lombard V."/>
            <person name="Lucas S."/>
            <person name="Lundell T."/>
            <person name="Martin R."/>
            <person name="McLaughlin D.J."/>
            <person name="Morgenstern I."/>
            <person name="Morin E."/>
            <person name="Murat C."/>
            <person name="Nagy L.G."/>
            <person name="Nolan M."/>
            <person name="Ohm R.A."/>
            <person name="Patyshakuliyeva A."/>
            <person name="Rokas A."/>
            <person name="Ruiz-Duenas F.J."/>
            <person name="Sabat G."/>
            <person name="Salamov A."/>
            <person name="Samejima M."/>
            <person name="Schmutz J."/>
            <person name="Slot J.C."/>
            <person name="St John F."/>
            <person name="Stenlid J."/>
            <person name="Sun H."/>
            <person name="Sun S."/>
            <person name="Syed K."/>
            <person name="Tsang A."/>
            <person name="Wiebenga A."/>
            <person name="Young D."/>
            <person name="Pisabarro A."/>
            <person name="Eastwood D.C."/>
            <person name="Martin F."/>
            <person name="Cullen D."/>
            <person name="Grigoriev I.V."/>
            <person name="Hibbett D.S."/>
        </authorList>
    </citation>
    <scope>NUCLEOTIDE SEQUENCE [LARGE SCALE GENOMIC DNA]</scope>
    <source>
        <strain evidence="3 4">ATCC 11539</strain>
    </source>
</reference>
<evidence type="ECO:0000256" key="1">
    <source>
        <dbReference type="ARBA" id="ARBA00010088"/>
    </source>
</evidence>
<dbReference type="KEGG" id="gtr:GLOTRDRAFT_139227"/>
<evidence type="ECO:0000313" key="4">
    <source>
        <dbReference type="Proteomes" id="UP000030669"/>
    </source>
</evidence>
<dbReference type="AlphaFoldDB" id="S7Q5D4"/>
<comment type="similarity">
    <text evidence="1">Belongs to the peptidase S33 family.</text>
</comment>
<evidence type="ECO:0000256" key="2">
    <source>
        <dbReference type="ARBA" id="ARBA00022801"/>
    </source>
</evidence>
<dbReference type="Proteomes" id="UP000030669">
    <property type="component" value="Unassembled WGS sequence"/>
</dbReference>
<organism evidence="3 4">
    <name type="scientific">Gloeophyllum trabeum (strain ATCC 11539 / FP-39264 / Madison 617)</name>
    <name type="common">Brown rot fungus</name>
    <dbReference type="NCBI Taxonomy" id="670483"/>
    <lineage>
        <taxon>Eukaryota</taxon>
        <taxon>Fungi</taxon>
        <taxon>Dikarya</taxon>
        <taxon>Basidiomycota</taxon>
        <taxon>Agaricomycotina</taxon>
        <taxon>Agaricomycetes</taxon>
        <taxon>Gloeophyllales</taxon>
        <taxon>Gloeophyllaceae</taxon>
        <taxon>Gloeophyllum</taxon>
    </lineage>
</organism>
<gene>
    <name evidence="3" type="ORF">GLOTRDRAFT_139227</name>
</gene>
<proteinExistence type="inferred from homology"/>
<dbReference type="HOGENOM" id="CLU_175211_0_0_1"/>
<dbReference type="PANTHER" id="PTHR21661">
    <property type="entry name" value="EPOXIDE HYDROLASE 1-RELATED"/>
    <property type="match status" value="1"/>
</dbReference>
<dbReference type="Gene3D" id="3.40.50.1820">
    <property type="entry name" value="alpha/beta hydrolase"/>
    <property type="match status" value="1"/>
</dbReference>
<keyword evidence="4" id="KW-1185">Reference proteome</keyword>
<dbReference type="eggNOG" id="ENOG502SC66">
    <property type="taxonomic scope" value="Eukaryota"/>
</dbReference>
<sequence>MGVSYFPAEAVIVPKSWMRALVGNVVFEADHESGGHFAAYERPEELVGDLRKMFGRGGPAFGVVPGLTGYAS</sequence>
<dbReference type="GO" id="GO:0097176">
    <property type="term" value="P:epoxide metabolic process"/>
    <property type="evidence" value="ECO:0007669"/>
    <property type="project" value="TreeGrafter"/>
</dbReference>
<dbReference type="OrthoDB" id="7130006at2759"/>
<name>S7Q5D4_GLOTA</name>
<dbReference type="GO" id="GO:0004301">
    <property type="term" value="F:epoxide hydrolase activity"/>
    <property type="evidence" value="ECO:0007669"/>
    <property type="project" value="TreeGrafter"/>
</dbReference>
<dbReference type="SUPFAM" id="SSF53474">
    <property type="entry name" value="alpha/beta-Hydrolases"/>
    <property type="match status" value="1"/>
</dbReference>
<dbReference type="PANTHER" id="PTHR21661:SF35">
    <property type="entry name" value="EPOXIDE HYDROLASE"/>
    <property type="match status" value="1"/>
</dbReference>
<dbReference type="GeneID" id="19304197"/>
<accession>S7Q5D4</accession>
<dbReference type="OMA" id="YSAMMVT"/>
<dbReference type="InterPro" id="IPR029058">
    <property type="entry name" value="AB_hydrolase_fold"/>
</dbReference>
<evidence type="ECO:0000313" key="3">
    <source>
        <dbReference type="EMBL" id="EPQ54707.1"/>
    </source>
</evidence>
<dbReference type="EMBL" id="KB469303">
    <property type="protein sequence ID" value="EPQ54707.1"/>
    <property type="molecule type" value="Genomic_DNA"/>
</dbReference>
<evidence type="ECO:0008006" key="5">
    <source>
        <dbReference type="Google" id="ProtNLM"/>
    </source>
</evidence>
<dbReference type="RefSeq" id="XP_007866970.1">
    <property type="nucleotide sequence ID" value="XM_007868779.1"/>
</dbReference>